<feature type="signal peptide" evidence="1">
    <location>
        <begin position="1"/>
        <end position="21"/>
    </location>
</feature>
<evidence type="ECO:0000313" key="3">
    <source>
        <dbReference type="Proteomes" id="UP000634179"/>
    </source>
</evidence>
<dbReference type="AlphaFoldDB" id="A0AA40Y150"/>
<comment type="caution">
    <text evidence="2">The sequence shown here is derived from an EMBL/GenBank/DDBJ whole genome shotgun (WGS) entry which is preliminary data.</text>
</comment>
<gene>
    <name evidence="2" type="ORF">I5V89_02920</name>
</gene>
<name>A0AA40Y150_STEMA</name>
<protein>
    <submittedName>
        <fullName evidence="2">Uncharacterized protein</fullName>
    </submittedName>
</protein>
<proteinExistence type="predicted"/>
<feature type="chain" id="PRO_5041382354" evidence="1">
    <location>
        <begin position="22"/>
        <end position="272"/>
    </location>
</feature>
<evidence type="ECO:0000313" key="2">
    <source>
        <dbReference type="EMBL" id="MBH1788819.1"/>
    </source>
</evidence>
<keyword evidence="1" id="KW-0732">Signal</keyword>
<accession>A0AA40Y150</accession>
<evidence type="ECO:0000256" key="1">
    <source>
        <dbReference type="SAM" id="SignalP"/>
    </source>
</evidence>
<dbReference type="RefSeq" id="WP_049419311.1">
    <property type="nucleotide sequence ID" value="NZ_CP083454.1"/>
</dbReference>
<sequence length="272" mass="29155">MKQAIAAVAVCLALASGTATAQHGILGKIGKGLMQAGKDAASAPATKRYLEPAGTYWDDGDPPMLDGYTRIRWGLAATASGGHKMCEEDLFAQAKAGAALTPAMRAHCIGSWGHQFKRIGLQGDPASAFEAKARQIASTDAFYLRPYIDVEIDPKTNILHAYVLVMNHDWYPRSPDFLPTAVIGPSPLGKGSAVVGVEHGGRYHAALRLKPEDAAELRRVGRDAAGDRIFFKVVEGRLKPNGLPDIVLQIDRLEIGYKTQNIGITPSKDKDA</sequence>
<reference evidence="2" key="1">
    <citation type="submission" date="2020-11" db="EMBL/GenBank/DDBJ databases">
        <title>Enhanced detection system for hospital associated transmission using whole genome sequencing surveillance.</title>
        <authorList>
            <person name="Harrison L.H."/>
            <person name="Van Tyne D."/>
            <person name="Marsh J.W."/>
            <person name="Griffith M.P."/>
            <person name="Snyder D.J."/>
            <person name="Cooper V.S."/>
            <person name="Mustapha M."/>
        </authorList>
    </citation>
    <scope>NUCLEOTIDE SEQUENCE</scope>
    <source>
        <strain evidence="2">STEN00053</strain>
    </source>
</reference>
<dbReference type="EMBL" id="JADUOV010000001">
    <property type="protein sequence ID" value="MBH1788819.1"/>
    <property type="molecule type" value="Genomic_DNA"/>
</dbReference>
<organism evidence="2 3">
    <name type="scientific">Stenotrophomonas maltophilia</name>
    <name type="common">Pseudomonas maltophilia</name>
    <name type="synonym">Xanthomonas maltophilia</name>
    <dbReference type="NCBI Taxonomy" id="40324"/>
    <lineage>
        <taxon>Bacteria</taxon>
        <taxon>Pseudomonadati</taxon>
        <taxon>Pseudomonadota</taxon>
        <taxon>Gammaproteobacteria</taxon>
        <taxon>Lysobacterales</taxon>
        <taxon>Lysobacteraceae</taxon>
        <taxon>Stenotrophomonas</taxon>
        <taxon>Stenotrophomonas maltophilia group</taxon>
    </lineage>
</organism>
<dbReference type="Proteomes" id="UP000634179">
    <property type="component" value="Unassembled WGS sequence"/>
</dbReference>